<dbReference type="CDD" id="cd09868">
    <property type="entry name" value="PIN_XPG_RAD2"/>
    <property type="match status" value="2"/>
</dbReference>
<keyword evidence="13" id="KW-0175">Coiled coil</keyword>
<keyword evidence="11" id="KW-0539">Nucleus</keyword>
<feature type="region of interest" description="Disordered" evidence="14">
    <location>
        <begin position="772"/>
        <end position="833"/>
    </location>
</feature>
<dbReference type="PROSITE" id="PS00842">
    <property type="entry name" value="XPG_2"/>
    <property type="match status" value="1"/>
</dbReference>
<dbReference type="GO" id="GO:0008821">
    <property type="term" value="F:crossover junction DNA endonuclease activity"/>
    <property type="evidence" value="ECO:0007669"/>
    <property type="project" value="UniProtKB-ARBA"/>
</dbReference>
<keyword evidence="9" id="KW-0460">Magnesium</keyword>
<protein>
    <recommendedName>
        <fullName evidence="19">DNA repair protein complementing XP-G cells</fullName>
    </recommendedName>
</protein>
<comment type="subcellular location">
    <subcellularLocation>
        <location evidence="2">Nucleus</location>
    </subcellularLocation>
</comment>
<keyword evidence="8" id="KW-0378">Hydrolase</keyword>
<evidence type="ECO:0000256" key="5">
    <source>
        <dbReference type="ARBA" id="ARBA00022723"/>
    </source>
</evidence>
<dbReference type="SMART" id="SM00484">
    <property type="entry name" value="XPGI"/>
    <property type="match status" value="1"/>
</dbReference>
<dbReference type="InterPro" id="IPR029060">
    <property type="entry name" value="PIN-like_dom_sf"/>
</dbReference>
<dbReference type="GO" id="GO:0046872">
    <property type="term" value="F:metal ion binding"/>
    <property type="evidence" value="ECO:0007669"/>
    <property type="project" value="UniProtKB-KW"/>
</dbReference>
<evidence type="ECO:0000256" key="4">
    <source>
        <dbReference type="ARBA" id="ARBA00022722"/>
    </source>
</evidence>
<feature type="region of interest" description="Disordered" evidence="14">
    <location>
        <begin position="499"/>
        <end position="522"/>
    </location>
</feature>
<comment type="caution">
    <text evidence="17">The sequence shown here is derived from an EMBL/GenBank/DDBJ whole genome shotgun (WGS) entry which is preliminary data.</text>
</comment>
<dbReference type="SUPFAM" id="SSF88723">
    <property type="entry name" value="PIN domain-like"/>
    <property type="match status" value="1"/>
</dbReference>
<organism evidence="17 18">
    <name type="scientific">Meganyctiphanes norvegica</name>
    <name type="common">Northern krill</name>
    <name type="synonym">Thysanopoda norvegica</name>
    <dbReference type="NCBI Taxonomy" id="48144"/>
    <lineage>
        <taxon>Eukaryota</taxon>
        <taxon>Metazoa</taxon>
        <taxon>Ecdysozoa</taxon>
        <taxon>Arthropoda</taxon>
        <taxon>Crustacea</taxon>
        <taxon>Multicrustacea</taxon>
        <taxon>Malacostraca</taxon>
        <taxon>Eumalacostraca</taxon>
        <taxon>Eucarida</taxon>
        <taxon>Euphausiacea</taxon>
        <taxon>Euphausiidae</taxon>
        <taxon>Meganyctiphanes</taxon>
    </lineage>
</organism>
<evidence type="ECO:0000259" key="15">
    <source>
        <dbReference type="SMART" id="SM00484"/>
    </source>
</evidence>
<evidence type="ECO:0000256" key="14">
    <source>
        <dbReference type="SAM" id="MobiDB-lite"/>
    </source>
</evidence>
<dbReference type="PANTHER" id="PTHR16171">
    <property type="entry name" value="DNA REPAIR PROTEIN COMPLEMENTING XP-G CELLS-RELATED"/>
    <property type="match status" value="1"/>
</dbReference>
<dbReference type="PANTHER" id="PTHR16171:SF7">
    <property type="entry name" value="DNA REPAIR PROTEIN RAD2"/>
    <property type="match status" value="1"/>
</dbReference>
<dbReference type="Pfam" id="PF00867">
    <property type="entry name" value="XPG_I"/>
    <property type="match status" value="1"/>
</dbReference>
<dbReference type="PROSITE" id="PS00841">
    <property type="entry name" value="XPG_1"/>
    <property type="match status" value="1"/>
</dbReference>
<evidence type="ECO:0000256" key="3">
    <source>
        <dbReference type="ARBA" id="ARBA00005283"/>
    </source>
</evidence>
<feature type="compositionally biased region" description="Acidic residues" evidence="14">
    <location>
        <begin position="793"/>
        <end position="802"/>
    </location>
</feature>
<evidence type="ECO:0000313" key="17">
    <source>
        <dbReference type="EMBL" id="CAL4220032.1"/>
    </source>
</evidence>
<feature type="coiled-coil region" evidence="13">
    <location>
        <begin position="981"/>
        <end position="1008"/>
    </location>
</feature>
<evidence type="ECO:0008006" key="19">
    <source>
        <dbReference type="Google" id="ProtNLM"/>
    </source>
</evidence>
<evidence type="ECO:0000256" key="9">
    <source>
        <dbReference type="ARBA" id="ARBA00022842"/>
    </source>
</evidence>
<feature type="region of interest" description="Disordered" evidence="14">
    <location>
        <begin position="602"/>
        <end position="649"/>
    </location>
</feature>
<dbReference type="Proteomes" id="UP001497623">
    <property type="component" value="Unassembled WGS sequence"/>
</dbReference>
<keyword evidence="6" id="KW-0255">Endonuclease</keyword>
<feature type="region of interest" description="Disordered" evidence="14">
    <location>
        <begin position="125"/>
        <end position="174"/>
    </location>
</feature>
<dbReference type="InterPro" id="IPR019974">
    <property type="entry name" value="XPG_CS"/>
</dbReference>
<keyword evidence="4" id="KW-0540">Nuclease</keyword>
<feature type="compositionally biased region" description="Basic and acidic residues" evidence="14">
    <location>
        <begin position="554"/>
        <end position="570"/>
    </location>
</feature>
<dbReference type="SUPFAM" id="SSF47807">
    <property type="entry name" value="5' to 3' exonuclease, C-terminal subdomain"/>
    <property type="match status" value="1"/>
</dbReference>
<sequence length="1439" mass="161253">MGVKGLWKLIEAAGMPVALETLEHKILGVDISIWLHQAVRGWKGPGGDSVANAHLLTLFHRICKLLFYRIRPVFVFDGGVPYLKKQTLANRRLRREVAASTATKVRERLLNNLLKSQAVRQALGKHGPGPAAFHVPKAPRKTDMFELPPLPVKEEKEEKDEGKTSLDSDSSDDETTSLLLNINVPNLHQFDVESQEFKSLPLESQSIILSELALTRKQNSWGIVNEMPEEGNDFSTFQMGRLLKRRTFQKTIEGVQVELQKKNMAEMEAEMFGELEKHASFSQRIVSEENATSILVKTVDEKEEKKDVEYKGKSLMKKKVKIQKDFLKELASKGLSTTNNEDSAIKDDSKKFDLHDSFSDDSEDDDFFKKEKKDHEASLMRIMDTVVDNSGLTQEELLAIIKQDGNENSQKVNDLFDDQPSTSSNAGGFVYNVDADSSSDDTNDFVEIVDNVRKKLCSENEKKQDTNIDAILSSKSSSLYLKIVQDRVNDMLHTNKFGKTAPIDTRRPGNTPVKENLTPATTPVKDATSKLVSPYKRTIPFDTTFQKVQAPIKDINDIPDKSTDKPKNETSSDDDDDDFIEVPLQNHLKEANVDGSNLQKKVTTSISADDSSSDDDFIEVPIPGETNHKPQDSRHNFVNSIENPSDDASKVTVDLTFGPTVIKDDLFADLFPVMAHSSLPEVVGRTDSNGRIENGQKDTNHFEEEESPVIVNNHKNDTKFSEVNIEKSTSGLPSASNNEIDPELKRRIDELVKLEIEKIIGKKIDVQGANVFKSPKDLGNESKNVVKPTELMDTSDDTDDEILIQSSSNEDKRQGTPNLSESPKSLAASTVDSEEFDSVDEDAIVTRDYSSCMFVKEDLIPEHMKVPFILPTKLDTSNKNEAENNQSLEIIKPSVKDNLVETEQIQSPIADYDKKLLNQKDSLTIESERSKSLMQSHEQVELESTASREREVNSIDQPKESSGTPERKESLTLVEAIEQPLKYSEDELKLLEGNLAEEQQLLVAQAQKVDRVASNLSEQVYIDAQELLQLFGLPYLVAPMEAEAQCAFLDYMNMTQGSITDDSDVFLFGGTRVYKNLFNQNRQVEFYNTLNVQNHFNLDRDKLITLALLTGSDYTEGIESIGAVSAMEILAEFSGEGVECLRNLKKWWNTASNRVSASHPSNIRQKLSQLSLPESFPNPDVYKAYKEPDVDDSTEKFTWAVPNVNSLRAFTTEKFGWSMAKSGEILTPVMKRLGVKETQMRIDSFFTSIKLVKEPTNTSKRMQDAISRVRGEEPPPRSNSNKGPSGISRKRGASNASGTSKRKKSKLMEETLDTNVVDSTDMKDPDDPNNMEDSDDCETSFVAMESEKQEAESSSSNSGNKDKKSGPALRIPTEASEVHSQPAKKLTKEEFKEEMYKAMLNREGITQVQNEKKEMEERKKKAALLLKNKAVGKKSTYKK</sequence>
<feature type="domain" description="XPG N-terminal" evidence="16">
    <location>
        <begin position="1"/>
        <end position="98"/>
    </location>
</feature>
<feature type="compositionally biased region" description="Polar residues" evidence="14">
    <location>
        <begin position="932"/>
        <end position="945"/>
    </location>
</feature>
<dbReference type="CDD" id="cd09904">
    <property type="entry name" value="H3TH_XPG"/>
    <property type="match status" value="1"/>
</dbReference>
<dbReference type="InterPro" id="IPR006084">
    <property type="entry name" value="XPG/Rad2"/>
</dbReference>
<feature type="domain" description="XPG-I" evidence="15">
    <location>
        <begin position="1029"/>
        <end position="1098"/>
    </location>
</feature>
<evidence type="ECO:0000313" key="18">
    <source>
        <dbReference type="Proteomes" id="UP001497623"/>
    </source>
</evidence>
<evidence type="ECO:0000256" key="10">
    <source>
        <dbReference type="ARBA" id="ARBA00023204"/>
    </source>
</evidence>
<feature type="region of interest" description="Disordered" evidence="14">
    <location>
        <begin position="550"/>
        <end position="579"/>
    </location>
</feature>
<gene>
    <name evidence="17" type="ORF">MNOR_LOCUS39024</name>
</gene>
<comment type="similarity">
    <text evidence="3">Belongs to the XPG/RAD2 endonuclease family. XPG subfamily.</text>
</comment>
<dbReference type="PRINTS" id="PR00853">
    <property type="entry name" value="XPGRADSUPER"/>
</dbReference>
<feature type="compositionally biased region" description="Polar residues" evidence="14">
    <location>
        <begin position="815"/>
        <end position="830"/>
    </location>
</feature>
<dbReference type="InterPro" id="IPR036279">
    <property type="entry name" value="5-3_exonuclease_C_sf"/>
</dbReference>
<dbReference type="InterPro" id="IPR006085">
    <property type="entry name" value="XPG_DNA_repair_N"/>
</dbReference>
<evidence type="ECO:0000259" key="16">
    <source>
        <dbReference type="SMART" id="SM00485"/>
    </source>
</evidence>
<dbReference type="GO" id="GO:0000400">
    <property type="term" value="F:four-way junction DNA binding"/>
    <property type="evidence" value="ECO:0007669"/>
    <property type="project" value="UniProtKB-ARBA"/>
</dbReference>
<evidence type="ECO:0000256" key="8">
    <source>
        <dbReference type="ARBA" id="ARBA00022801"/>
    </source>
</evidence>
<proteinExistence type="inferred from homology"/>
<comment type="cofactor">
    <cofactor evidence="1">
        <name>Mg(2+)</name>
        <dbReference type="ChEBI" id="CHEBI:18420"/>
    </cofactor>
</comment>
<name>A0AAV2SLE7_MEGNR</name>
<keyword evidence="18" id="KW-1185">Reference proteome</keyword>
<dbReference type="SMART" id="SM00279">
    <property type="entry name" value="HhH2"/>
    <property type="match status" value="1"/>
</dbReference>
<dbReference type="Gene3D" id="3.40.50.1010">
    <property type="entry name" value="5'-nuclease"/>
    <property type="match status" value="2"/>
</dbReference>
<dbReference type="InterPro" id="IPR008918">
    <property type="entry name" value="HhH2"/>
</dbReference>
<accession>A0AAV2SLE7</accession>
<evidence type="ECO:0000256" key="12">
    <source>
        <dbReference type="ARBA" id="ARBA00038112"/>
    </source>
</evidence>
<evidence type="ECO:0000256" key="13">
    <source>
        <dbReference type="SAM" id="Coils"/>
    </source>
</evidence>
<keyword evidence="5" id="KW-0479">Metal-binding</keyword>
<dbReference type="FunFam" id="1.10.150.20:FF:000030">
    <property type="entry name" value="Flap endonuclease GEN-like 1"/>
    <property type="match status" value="1"/>
</dbReference>
<evidence type="ECO:0000256" key="7">
    <source>
        <dbReference type="ARBA" id="ARBA00022763"/>
    </source>
</evidence>
<evidence type="ECO:0000256" key="6">
    <source>
        <dbReference type="ARBA" id="ARBA00022759"/>
    </source>
</evidence>
<evidence type="ECO:0000256" key="1">
    <source>
        <dbReference type="ARBA" id="ARBA00001946"/>
    </source>
</evidence>
<dbReference type="InterPro" id="IPR001044">
    <property type="entry name" value="XPG/Rad2_eukaryotes"/>
</dbReference>
<feature type="compositionally biased region" description="Basic and acidic residues" evidence="14">
    <location>
        <begin position="946"/>
        <end position="970"/>
    </location>
</feature>
<dbReference type="GO" id="GO:0006289">
    <property type="term" value="P:nucleotide-excision repair"/>
    <property type="evidence" value="ECO:0007669"/>
    <property type="project" value="InterPro"/>
</dbReference>
<dbReference type="Pfam" id="PF00752">
    <property type="entry name" value="XPG_N"/>
    <property type="match status" value="1"/>
</dbReference>
<dbReference type="GO" id="GO:0003697">
    <property type="term" value="F:single-stranded DNA binding"/>
    <property type="evidence" value="ECO:0007669"/>
    <property type="project" value="InterPro"/>
</dbReference>
<feature type="region of interest" description="Disordered" evidence="14">
    <location>
        <begin position="928"/>
        <end position="970"/>
    </location>
</feature>
<dbReference type="SMART" id="SM00485">
    <property type="entry name" value="XPGN"/>
    <property type="match status" value="1"/>
</dbReference>
<feature type="compositionally biased region" description="Basic and acidic residues" evidence="14">
    <location>
        <begin position="626"/>
        <end position="635"/>
    </location>
</feature>
<dbReference type="GO" id="GO:0017108">
    <property type="term" value="F:5'-flap endonuclease activity"/>
    <property type="evidence" value="ECO:0007669"/>
    <property type="project" value="UniProtKB-ARBA"/>
</dbReference>
<dbReference type="InterPro" id="IPR006086">
    <property type="entry name" value="XPG-I_dom"/>
</dbReference>
<dbReference type="PRINTS" id="PR00066">
    <property type="entry name" value="XRODRMPGMNTG"/>
</dbReference>
<feature type="region of interest" description="Disordered" evidence="14">
    <location>
        <begin position="1256"/>
        <end position="1387"/>
    </location>
</feature>
<keyword evidence="7" id="KW-0227">DNA damage</keyword>
<comment type="similarity">
    <text evidence="12">Belongs to the XPG/RAD2 endonuclease family. GEN subfamily.</text>
</comment>
<dbReference type="GO" id="GO:0005634">
    <property type="term" value="C:nucleus"/>
    <property type="evidence" value="ECO:0007669"/>
    <property type="project" value="UniProtKB-SubCell"/>
</dbReference>
<feature type="compositionally biased region" description="Basic and acidic residues" evidence="14">
    <location>
        <begin position="1261"/>
        <end position="1275"/>
    </location>
</feature>
<feature type="compositionally biased region" description="Basic and acidic residues" evidence="14">
    <location>
        <begin position="152"/>
        <end position="166"/>
    </location>
</feature>
<feature type="compositionally biased region" description="Acidic residues" evidence="14">
    <location>
        <begin position="1327"/>
        <end position="1338"/>
    </location>
</feature>
<dbReference type="Gene3D" id="1.10.150.20">
    <property type="entry name" value="5' to 3' exonuclease, C-terminal subdomain"/>
    <property type="match status" value="1"/>
</dbReference>
<reference evidence="17 18" key="1">
    <citation type="submission" date="2024-05" db="EMBL/GenBank/DDBJ databases">
        <authorList>
            <person name="Wallberg A."/>
        </authorList>
    </citation>
    <scope>NUCLEOTIDE SEQUENCE [LARGE SCALE GENOMIC DNA]</scope>
</reference>
<dbReference type="EMBL" id="CAXKWB010095823">
    <property type="protein sequence ID" value="CAL4220032.1"/>
    <property type="molecule type" value="Genomic_DNA"/>
</dbReference>
<evidence type="ECO:0000256" key="11">
    <source>
        <dbReference type="ARBA" id="ARBA00023242"/>
    </source>
</evidence>
<keyword evidence="10" id="KW-0234">DNA repair</keyword>
<evidence type="ECO:0000256" key="2">
    <source>
        <dbReference type="ARBA" id="ARBA00004123"/>
    </source>
</evidence>